<dbReference type="PIRSF" id="PIRSF000854">
    <property type="entry name" value="PEP_synthase"/>
    <property type="match status" value="1"/>
</dbReference>
<dbReference type="PROSITE" id="PS00742">
    <property type="entry name" value="PEP_ENZYMES_2"/>
    <property type="match status" value="1"/>
</dbReference>
<dbReference type="GO" id="GO:0046872">
    <property type="term" value="F:metal ion binding"/>
    <property type="evidence" value="ECO:0007669"/>
    <property type="project" value="UniProtKB-KW"/>
</dbReference>
<evidence type="ECO:0000259" key="17">
    <source>
        <dbReference type="Pfam" id="PF01326"/>
    </source>
</evidence>
<evidence type="ECO:0000259" key="18">
    <source>
        <dbReference type="Pfam" id="PF02896"/>
    </source>
</evidence>
<dbReference type="RefSeq" id="WP_123637823.1">
    <property type="nucleotide sequence ID" value="NZ_RJUK01000001.1"/>
</dbReference>
<evidence type="ECO:0000256" key="13">
    <source>
        <dbReference type="ARBA" id="ARBA00033470"/>
    </source>
</evidence>
<dbReference type="GO" id="GO:0008986">
    <property type="term" value="F:pyruvate, water dikinase activity"/>
    <property type="evidence" value="ECO:0007669"/>
    <property type="project" value="UniProtKB-EC"/>
</dbReference>
<dbReference type="PROSITE" id="PS00370">
    <property type="entry name" value="PEP_ENZYMES_PHOS_SITE"/>
    <property type="match status" value="1"/>
</dbReference>
<evidence type="ECO:0000256" key="4">
    <source>
        <dbReference type="ARBA" id="ARBA00007837"/>
    </source>
</evidence>
<dbReference type="Gene3D" id="3.20.20.60">
    <property type="entry name" value="Phosphoenolpyruvate-binding domains"/>
    <property type="match status" value="1"/>
</dbReference>
<dbReference type="Pfam" id="PF00391">
    <property type="entry name" value="PEP-utilizers"/>
    <property type="match status" value="1"/>
</dbReference>
<dbReference type="InterPro" id="IPR008279">
    <property type="entry name" value="PEP-util_enz_mobile_dom"/>
</dbReference>
<organism evidence="19 20">
    <name type="scientific">Marinimicrobium koreense</name>
    <dbReference type="NCBI Taxonomy" id="306545"/>
    <lineage>
        <taxon>Bacteria</taxon>
        <taxon>Pseudomonadati</taxon>
        <taxon>Pseudomonadota</taxon>
        <taxon>Gammaproteobacteria</taxon>
        <taxon>Cellvibrionales</taxon>
        <taxon>Cellvibrionaceae</taxon>
        <taxon>Marinimicrobium</taxon>
    </lineage>
</organism>
<dbReference type="SUPFAM" id="SSF51621">
    <property type="entry name" value="Phosphoenolpyruvate/pyruvate domain"/>
    <property type="match status" value="1"/>
</dbReference>
<sequence>MPHTESILWFEQITLEDIGRVGGKNASLGEMTRSLQSAGVPIPPGFAITAQVYRDFIEANQLTGRIAEQLAALKREQQSLADTGAAIRALILGGEFTNGQRNAIEDAYQRLCDRLQQPDAPVAVRSSATAEDLPEASFAGQQESFLNVRGLDGLLESSRACLASLYTDRAIAYREQHGFAHEQVALSVGVQQMVRSDLGCAGVLFTLDTESGFPDVVLINGAWGLGESVVKGSVNPDRFMVYKPLLEREFQPIIERTCGSKAEKMLYADSADEPGKTTRTVATTESERQRLVLNDGDILTLARWGIQIEQHYQRAMDIEWARDGETGQLYIVQARPETIESQKDRAVFSSYKLKEQGSVLVEGASVGSAIAAGPVCKLDRHDQSEQFPKGAILVTDRTDPDWVPIMRRAAGVITNSGGATSHAAIVSRELKVPAIVGTGNATERLTEGAEVTLDCSQGAQGKVYEGKLAFEVKQIRVDGVVPTRTDLMINVAMPDGALYWWQLPTRGIGLARIEFIISSQIGVHPMALLHPERVTPIETLDTIAALTQRYATPSEYFVDQLATGIGKIAASCYPHPAIVRFSDLKSNEYRGLIGGEDFELEEDNPMLGLRGASRYYHERYREAFQLECQALKRAREVMGFDNIIAMIPFCRTPAEADQVLAVMADAGLKRGENGLQVYVMCEIPSNVILAEQFAQRFDGFSIGSNDLTQLVLGIDRDSQALRPLFDARDEAVKRLIAQVIRVAHEHHRKVGICGQAPSDHPDFAAFLVECGIDSISLNPDSIIRASQHIAQAERQ</sequence>
<comment type="pathway">
    <text evidence="3 15">Carbohydrate biosynthesis; gluconeogenesis.</text>
</comment>
<dbReference type="UniPathway" id="UPA00138"/>
<dbReference type="EC" id="2.7.9.2" evidence="5 15"/>
<dbReference type="InterPro" id="IPR015813">
    <property type="entry name" value="Pyrv/PenolPyrv_kinase-like_dom"/>
</dbReference>
<dbReference type="Pfam" id="PF02896">
    <property type="entry name" value="PEP-utilizers_C"/>
    <property type="match status" value="1"/>
</dbReference>
<evidence type="ECO:0000256" key="14">
    <source>
        <dbReference type="ARBA" id="ARBA00047700"/>
    </source>
</evidence>
<evidence type="ECO:0000259" key="16">
    <source>
        <dbReference type="Pfam" id="PF00391"/>
    </source>
</evidence>
<comment type="caution">
    <text evidence="19">The sequence shown here is derived from an EMBL/GenBank/DDBJ whole genome shotgun (WGS) entry which is preliminary data.</text>
</comment>
<evidence type="ECO:0000313" key="20">
    <source>
        <dbReference type="Proteomes" id="UP000273643"/>
    </source>
</evidence>
<keyword evidence="7 15" id="KW-0808">Transferase</keyword>
<dbReference type="InterPro" id="IPR013815">
    <property type="entry name" value="ATP_grasp_subdomain_1"/>
</dbReference>
<dbReference type="GO" id="GO:0005524">
    <property type="term" value="F:ATP binding"/>
    <property type="evidence" value="ECO:0007669"/>
    <property type="project" value="UniProtKB-KW"/>
</dbReference>
<dbReference type="InterPro" id="IPR018274">
    <property type="entry name" value="PEP_util_AS"/>
</dbReference>
<dbReference type="Gene3D" id="3.50.30.10">
    <property type="entry name" value="Phosphohistidine domain"/>
    <property type="match status" value="1"/>
</dbReference>
<feature type="domain" description="PEP-utilising enzyme mobile" evidence="16">
    <location>
        <begin position="387"/>
        <end position="458"/>
    </location>
</feature>
<dbReference type="OrthoDB" id="9765468at2"/>
<dbReference type="FunFam" id="3.30.470.20:FF:000017">
    <property type="entry name" value="Phosphoenolpyruvate synthase"/>
    <property type="match status" value="1"/>
</dbReference>
<keyword evidence="9 15" id="KW-0547">Nucleotide-binding</keyword>
<dbReference type="AlphaFoldDB" id="A0A3N1NY21"/>
<accession>A0A3N1NY21</accession>
<evidence type="ECO:0000313" key="19">
    <source>
        <dbReference type="EMBL" id="ROQ20719.1"/>
    </source>
</evidence>
<comment type="function">
    <text evidence="2 15">Catalyzes the phosphorylation of pyruvate to phosphoenolpyruvate.</text>
</comment>
<dbReference type="NCBIfam" id="NF005057">
    <property type="entry name" value="PRK06464.1"/>
    <property type="match status" value="1"/>
</dbReference>
<gene>
    <name evidence="19" type="ORF">EDC38_1332</name>
</gene>
<evidence type="ECO:0000256" key="2">
    <source>
        <dbReference type="ARBA" id="ARBA00002988"/>
    </source>
</evidence>
<protein>
    <recommendedName>
        <fullName evidence="6 15">Phosphoenolpyruvate synthase</fullName>
        <shortName evidence="15">PEP synthase</shortName>
        <ecNumber evidence="5 15">2.7.9.2</ecNumber>
    </recommendedName>
    <alternativeName>
        <fullName evidence="13 15">Pyruvate, water dikinase</fullName>
    </alternativeName>
</protein>
<dbReference type="FunFam" id="3.30.1490.20:FF:000010">
    <property type="entry name" value="Phosphoenolpyruvate synthase"/>
    <property type="match status" value="1"/>
</dbReference>
<proteinExistence type="inferred from homology"/>
<dbReference type="InterPro" id="IPR006319">
    <property type="entry name" value="PEP_synth"/>
</dbReference>
<dbReference type="NCBIfam" id="TIGR01418">
    <property type="entry name" value="PEP_synth"/>
    <property type="match status" value="1"/>
</dbReference>
<evidence type="ECO:0000256" key="15">
    <source>
        <dbReference type="PIRNR" id="PIRNR000854"/>
    </source>
</evidence>
<evidence type="ECO:0000256" key="10">
    <source>
        <dbReference type="ARBA" id="ARBA00022777"/>
    </source>
</evidence>
<dbReference type="EMBL" id="RJUK01000001">
    <property type="protein sequence ID" value="ROQ20719.1"/>
    <property type="molecule type" value="Genomic_DNA"/>
</dbReference>
<keyword evidence="20" id="KW-1185">Reference proteome</keyword>
<dbReference type="Pfam" id="PF01326">
    <property type="entry name" value="PPDK_N"/>
    <property type="match status" value="1"/>
</dbReference>
<dbReference type="SUPFAM" id="SSF52009">
    <property type="entry name" value="Phosphohistidine domain"/>
    <property type="match status" value="1"/>
</dbReference>
<dbReference type="InterPro" id="IPR040442">
    <property type="entry name" value="Pyrv_kinase-like_dom_sf"/>
</dbReference>
<comment type="catalytic activity">
    <reaction evidence="14 15">
        <text>pyruvate + ATP + H2O = phosphoenolpyruvate + AMP + phosphate + 2 H(+)</text>
        <dbReference type="Rhea" id="RHEA:11364"/>
        <dbReference type="ChEBI" id="CHEBI:15361"/>
        <dbReference type="ChEBI" id="CHEBI:15377"/>
        <dbReference type="ChEBI" id="CHEBI:15378"/>
        <dbReference type="ChEBI" id="CHEBI:30616"/>
        <dbReference type="ChEBI" id="CHEBI:43474"/>
        <dbReference type="ChEBI" id="CHEBI:58702"/>
        <dbReference type="ChEBI" id="CHEBI:456215"/>
        <dbReference type="EC" id="2.7.9.2"/>
    </reaction>
</comment>
<keyword evidence="8 15" id="KW-0479">Metal-binding</keyword>
<evidence type="ECO:0000256" key="12">
    <source>
        <dbReference type="ARBA" id="ARBA00022842"/>
    </source>
</evidence>
<dbReference type="InterPro" id="IPR023151">
    <property type="entry name" value="PEP_util_CS"/>
</dbReference>
<evidence type="ECO:0000256" key="1">
    <source>
        <dbReference type="ARBA" id="ARBA00001946"/>
    </source>
</evidence>
<evidence type="ECO:0000256" key="9">
    <source>
        <dbReference type="ARBA" id="ARBA00022741"/>
    </source>
</evidence>
<feature type="domain" description="PEP-utilising enzyme C-terminal" evidence="18">
    <location>
        <begin position="483"/>
        <end position="793"/>
    </location>
</feature>
<dbReference type="Gene3D" id="3.30.470.20">
    <property type="entry name" value="ATP-grasp fold, B domain"/>
    <property type="match status" value="1"/>
</dbReference>
<evidence type="ECO:0000256" key="6">
    <source>
        <dbReference type="ARBA" id="ARBA00021623"/>
    </source>
</evidence>
<dbReference type="GO" id="GO:0006094">
    <property type="term" value="P:gluconeogenesis"/>
    <property type="evidence" value="ECO:0007669"/>
    <property type="project" value="UniProtKB-UniPathway"/>
</dbReference>
<evidence type="ECO:0000256" key="3">
    <source>
        <dbReference type="ARBA" id="ARBA00004742"/>
    </source>
</evidence>
<keyword evidence="12 15" id="KW-0460">Magnesium</keyword>
<feature type="domain" description="Pyruvate phosphate dikinase AMP/ATP-binding" evidence="17">
    <location>
        <begin position="20"/>
        <end position="345"/>
    </location>
</feature>
<dbReference type="InterPro" id="IPR002192">
    <property type="entry name" value="PPDK_AMP/ATP-bd"/>
</dbReference>
<comment type="cofactor">
    <cofactor evidence="1 15">
        <name>Mg(2+)</name>
        <dbReference type="ChEBI" id="CHEBI:18420"/>
    </cofactor>
</comment>
<comment type="similarity">
    <text evidence="4 15">Belongs to the PEP-utilizing enzyme family.</text>
</comment>
<dbReference type="Gene3D" id="3.30.1490.20">
    <property type="entry name" value="ATP-grasp fold, A domain"/>
    <property type="match status" value="1"/>
</dbReference>
<dbReference type="InterPro" id="IPR000121">
    <property type="entry name" value="PEP_util_C"/>
</dbReference>
<dbReference type="PANTHER" id="PTHR43030:SF1">
    <property type="entry name" value="PHOSPHOENOLPYRUVATE SYNTHASE"/>
    <property type="match status" value="1"/>
</dbReference>
<evidence type="ECO:0000256" key="8">
    <source>
        <dbReference type="ARBA" id="ARBA00022723"/>
    </source>
</evidence>
<dbReference type="PANTHER" id="PTHR43030">
    <property type="entry name" value="PHOSPHOENOLPYRUVATE SYNTHASE"/>
    <property type="match status" value="1"/>
</dbReference>
<keyword evidence="19" id="KW-0670">Pyruvate</keyword>
<evidence type="ECO:0000256" key="11">
    <source>
        <dbReference type="ARBA" id="ARBA00022840"/>
    </source>
</evidence>
<dbReference type="SUPFAM" id="SSF56059">
    <property type="entry name" value="Glutathione synthetase ATP-binding domain-like"/>
    <property type="match status" value="1"/>
</dbReference>
<keyword evidence="10 15" id="KW-0418">Kinase</keyword>
<dbReference type="Proteomes" id="UP000273643">
    <property type="component" value="Unassembled WGS sequence"/>
</dbReference>
<dbReference type="InterPro" id="IPR036637">
    <property type="entry name" value="Phosphohistidine_dom_sf"/>
</dbReference>
<name>A0A3N1NY21_9GAMM</name>
<keyword evidence="11 15" id="KW-0067">ATP-binding</keyword>
<evidence type="ECO:0000256" key="5">
    <source>
        <dbReference type="ARBA" id="ARBA00011996"/>
    </source>
</evidence>
<reference evidence="19 20" key="1">
    <citation type="submission" date="2018-11" db="EMBL/GenBank/DDBJ databases">
        <title>Genomic Encyclopedia of Type Strains, Phase IV (KMG-IV): sequencing the most valuable type-strain genomes for metagenomic binning, comparative biology and taxonomic classification.</title>
        <authorList>
            <person name="Goeker M."/>
        </authorList>
    </citation>
    <scope>NUCLEOTIDE SEQUENCE [LARGE SCALE GENOMIC DNA]</scope>
    <source>
        <strain evidence="19 20">DSM 16974</strain>
    </source>
</reference>
<evidence type="ECO:0000256" key="7">
    <source>
        <dbReference type="ARBA" id="ARBA00022679"/>
    </source>
</evidence>